<dbReference type="GO" id="GO:0005829">
    <property type="term" value="C:cytosol"/>
    <property type="evidence" value="ECO:0007669"/>
    <property type="project" value="GOC"/>
</dbReference>
<organism evidence="7 8">
    <name type="scientific">Oesophagostomum dentatum</name>
    <name type="common">Nodular worm</name>
    <dbReference type="NCBI Taxonomy" id="61180"/>
    <lineage>
        <taxon>Eukaryota</taxon>
        <taxon>Metazoa</taxon>
        <taxon>Ecdysozoa</taxon>
        <taxon>Nematoda</taxon>
        <taxon>Chromadorea</taxon>
        <taxon>Rhabditida</taxon>
        <taxon>Rhabditina</taxon>
        <taxon>Rhabditomorpha</taxon>
        <taxon>Strongyloidea</taxon>
        <taxon>Strongylidae</taxon>
        <taxon>Oesophagostomum</taxon>
    </lineage>
</organism>
<dbReference type="Proteomes" id="UP000053660">
    <property type="component" value="Unassembled WGS sequence"/>
</dbReference>
<dbReference type="GO" id="GO:0042147">
    <property type="term" value="P:retrograde transport, endosome to Golgi"/>
    <property type="evidence" value="ECO:0007669"/>
    <property type="project" value="InterPro"/>
</dbReference>
<dbReference type="PANTHER" id="PTHR12965:SF0">
    <property type="entry name" value="VACUOLAR PROTEIN SORTING-ASSOCIATED PROTEIN 54"/>
    <property type="match status" value="1"/>
</dbReference>
<accession>A0A0B1SZV5</accession>
<keyword evidence="4" id="KW-0653">Protein transport</keyword>
<evidence type="ECO:0000256" key="6">
    <source>
        <dbReference type="ARBA" id="ARBA00023054"/>
    </source>
</evidence>
<evidence type="ECO:0000256" key="5">
    <source>
        <dbReference type="ARBA" id="ARBA00023034"/>
    </source>
</evidence>
<sequence>MSLPSHSLGPSLAGLFQDVACLREAQTTVQMLLNQSDYPKVIECIETSEEVLNSELSGVQCFRHLGSQLAEMYGVIGRMMLDDFATLIQKEFGTKPEDGVLMTYDGELSCVIMGLIQVRRFGFMSMIRTEILEALKGILRYEVKLHIVQSGLDLTDFDPTLNQLGEPVRRLKFDDWLKTVDDVTKEFFNFCKRVEALQEVVCECTERVRNHSNAAKRKNSQFANEDLLQVPAPLDLSSSDQDISFGGPSTPELLSSSDPAALLAVEIRSVPQLLKSASILAEFAHHCAQTRLCRLLVARSKCGL</sequence>
<evidence type="ECO:0000256" key="4">
    <source>
        <dbReference type="ARBA" id="ARBA00022927"/>
    </source>
</evidence>
<evidence type="ECO:0000256" key="2">
    <source>
        <dbReference type="ARBA" id="ARBA00009150"/>
    </source>
</evidence>
<evidence type="ECO:0000256" key="1">
    <source>
        <dbReference type="ARBA" id="ARBA00004601"/>
    </source>
</evidence>
<evidence type="ECO:0000313" key="8">
    <source>
        <dbReference type="Proteomes" id="UP000053660"/>
    </source>
</evidence>
<name>A0A0B1SZV5_OESDE</name>
<proteinExistence type="inferred from homology"/>
<dbReference type="GO" id="GO:0019905">
    <property type="term" value="F:syntaxin binding"/>
    <property type="evidence" value="ECO:0007669"/>
    <property type="project" value="TreeGrafter"/>
</dbReference>
<dbReference type="InterPro" id="IPR039745">
    <property type="entry name" value="Vps54"/>
</dbReference>
<protein>
    <submittedName>
        <fullName evidence="7">Uncharacterized protein</fullName>
    </submittedName>
</protein>
<keyword evidence="8" id="KW-1185">Reference proteome</keyword>
<dbReference type="OrthoDB" id="10259024at2759"/>
<reference evidence="7 8" key="1">
    <citation type="submission" date="2014-03" db="EMBL/GenBank/DDBJ databases">
        <title>Draft genome of the hookworm Oesophagostomum dentatum.</title>
        <authorList>
            <person name="Mitreva M."/>
        </authorList>
    </citation>
    <scope>NUCLEOTIDE SEQUENCE [LARGE SCALE GENOMIC DNA]</scope>
    <source>
        <strain evidence="7 8">OD-Hann</strain>
    </source>
</reference>
<keyword evidence="3" id="KW-0813">Transport</keyword>
<evidence type="ECO:0000313" key="7">
    <source>
        <dbReference type="EMBL" id="KHJ89042.1"/>
    </source>
</evidence>
<dbReference type="GO" id="GO:0006896">
    <property type="term" value="P:Golgi to vacuole transport"/>
    <property type="evidence" value="ECO:0007669"/>
    <property type="project" value="TreeGrafter"/>
</dbReference>
<keyword evidence="5" id="KW-0333">Golgi apparatus</keyword>
<comment type="subcellular location">
    <subcellularLocation>
        <location evidence="1">Golgi apparatus</location>
        <location evidence="1">trans-Golgi network</location>
    </subcellularLocation>
</comment>
<dbReference type="PANTHER" id="PTHR12965">
    <property type="entry name" value="VACUOLAR PROTEIN SORTING 54"/>
    <property type="match status" value="1"/>
</dbReference>
<dbReference type="GO" id="GO:0000938">
    <property type="term" value="C:GARP complex"/>
    <property type="evidence" value="ECO:0007669"/>
    <property type="project" value="InterPro"/>
</dbReference>
<comment type="similarity">
    <text evidence="2">Belongs to the VPS54 family.</text>
</comment>
<keyword evidence="6" id="KW-0175">Coiled coil</keyword>
<dbReference type="EMBL" id="KN554818">
    <property type="protein sequence ID" value="KHJ89042.1"/>
    <property type="molecule type" value="Genomic_DNA"/>
</dbReference>
<evidence type="ECO:0000256" key="3">
    <source>
        <dbReference type="ARBA" id="ARBA00022448"/>
    </source>
</evidence>
<dbReference type="AlphaFoldDB" id="A0A0B1SZV5"/>
<dbReference type="GO" id="GO:0015031">
    <property type="term" value="P:protein transport"/>
    <property type="evidence" value="ECO:0007669"/>
    <property type="project" value="UniProtKB-KW"/>
</dbReference>
<gene>
    <name evidence="7" type="ORF">OESDEN_11147</name>
</gene>